<dbReference type="Proteomes" id="UP001190700">
    <property type="component" value="Unassembled WGS sequence"/>
</dbReference>
<feature type="compositionally biased region" description="Polar residues" evidence="1">
    <location>
        <begin position="36"/>
        <end position="47"/>
    </location>
</feature>
<reference evidence="3 4" key="1">
    <citation type="journal article" date="2015" name="Genome Biol. Evol.">
        <title>Comparative Genomics of a Bacterivorous Green Alga Reveals Evolutionary Causalities and Consequences of Phago-Mixotrophic Mode of Nutrition.</title>
        <authorList>
            <person name="Burns J.A."/>
            <person name="Paasch A."/>
            <person name="Narechania A."/>
            <person name="Kim E."/>
        </authorList>
    </citation>
    <scope>NUCLEOTIDE SEQUENCE [LARGE SCALE GENOMIC DNA]</scope>
    <source>
        <strain evidence="3 4">PLY_AMNH</strain>
    </source>
</reference>
<keyword evidence="4" id="KW-1185">Reference proteome</keyword>
<feature type="non-terminal residue" evidence="3">
    <location>
        <position position="232"/>
    </location>
</feature>
<feature type="region of interest" description="Disordered" evidence="1">
    <location>
        <begin position="1"/>
        <end position="56"/>
    </location>
</feature>
<dbReference type="InterPro" id="IPR018163">
    <property type="entry name" value="Thr/Ala-tRNA-synth_IIc_edit"/>
</dbReference>
<dbReference type="GO" id="GO:0006419">
    <property type="term" value="P:alanyl-tRNA aminoacylation"/>
    <property type="evidence" value="ECO:0007669"/>
    <property type="project" value="InterPro"/>
</dbReference>
<dbReference type="GO" id="GO:0005524">
    <property type="term" value="F:ATP binding"/>
    <property type="evidence" value="ECO:0007669"/>
    <property type="project" value="InterPro"/>
</dbReference>
<protein>
    <recommendedName>
        <fullName evidence="2">Alanyl-tRNA synthetase class IIc N-terminal domain-containing protein</fullName>
    </recommendedName>
</protein>
<sequence>MPHPQFPTVSGTEAGRWSPDGQGRGTHLAAGANVVPSATHSASSTRTEPACSEQADVNFPPTKPVYFQDTHCFTAEAKFLGQLQEEGKLAVIVDESIFYPQGGGQPADHGVLVSSSGVTFKVEDVRSNQGVIQHYGRFAEGSSEFAAGDTLSLTVDGTRRVLNARLHSAGHLLDDCMGAVGYGPAHLVPTKGYHFPDAPYVEYKGKVDKAEIDNLILALNTEAARLISAGSQ</sequence>
<comment type="caution">
    <text evidence="3">The sequence shown here is derived from an EMBL/GenBank/DDBJ whole genome shotgun (WGS) entry which is preliminary data.</text>
</comment>
<dbReference type="Gene3D" id="2.40.30.130">
    <property type="match status" value="1"/>
</dbReference>
<proteinExistence type="predicted"/>
<accession>A0AAE0GE02</accession>
<dbReference type="PANTHER" id="PTHR43462:SF2">
    <property type="entry name" value="THREONYL AND ALANYL TRNA SYNTHETASE SECOND ADDITIONAL DOMAIN-CONTAINING PROTEIN"/>
    <property type="match status" value="1"/>
</dbReference>
<dbReference type="AlphaFoldDB" id="A0AAE0GE02"/>
<dbReference type="PANTHER" id="PTHR43462">
    <property type="entry name" value="ALANYL-TRNA EDITING PROTEIN"/>
    <property type="match status" value="1"/>
</dbReference>
<dbReference type="SUPFAM" id="SSF50447">
    <property type="entry name" value="Translation proteins"/>
    <property type="match status" value="1"/>
</dbReference>
<feature type="domain" description="Alanyl-tRNA synthetase class IIc N-terminal" evidence="2">
    <location>
        <begin position="72"/>
        <end position="158"/>
    </location>
</feature>
<dbReference type="InterPro" id="IPR018164">
    <property type="entry name" value="Ala-tRNA-synth_IIc_N"/>
</dbReference>
<name>A0AAE0GE02_9CHLO</name>
<evidence type="ECO:0000313" key="3">
    <source>
        <dbReference type="EMBL" id="KAK3276252.1"/>
    </source>
</evidence>
<dbReference type="InterPro" id="IPR009000">
    <property type="entry name" value="Transl_B-barrel_sf"/>
</dbReference>
<dbReference type="SUPFAM" id="SSF55186">
    <property type="entry name" value="ThrRS/AlaRS common domain"/>
    <property type="match status" value="1"/>
</dbReference>
<dbReference type="InterPro" id="IPR051335">
    <property type="entry name" value="Alanyl-tRNA_Editing_Enzymes"/>
</dbReference>
<dbReference type="EMBL" id="LGRX02006668">
    <property type="protein sequence ID" value="KAK3276252.1"/>
    <property type="molecule type" value="Genomic_DNA"/>
</dbReference>
<evidence type="ECO:0000256" key="1">
    <source>
        <dbReference type="SAM" id="MobiDB-lite"/>
    </source>
</evidence>
<evidence type="ECO:0000313" key="4">
    <source>
        <dbReference type="Proteomes" id="UP001190700"/>
    </source>
</evidence>
<dbReference type="GO" id="GO:0004813">
    <property type="term" value="F:alanine-tRNA ligase activity"/>
    <property type="evidence" value="ECO:0007669"/>
    <property type="project" value="InterPro"/>
</dbReference>
<organism evidence="3 4">
    <name type="scientific">Cymbomonas tetramitiformis</name>
    <dbReference type="NCBI Taxonomy" id="36881"/>
    <lineage>
        <taxon>Eukaryota</taxon>
        <taxon>Viridiplantae</taxon>
        <taxon>Chlorophyta</taxon>
        <taxon>Pyramimonadophyceae</taxon>
        <taxon>Pyramimonadales</taxon>
        <taxon>Pyramimonadaceae</taxon>
        <taxon>Cymbomonas</taxon>
    </lineage>
</organism>
<gene>
    <name evidence="3" type="ORF">CYMTET_15662</name>
</gene>
<dbReference type="Pfam" id="PF01411">
    <property type="entry name" value="tRNA-synt_2c"/>
    <property type="match status" value="1"/>
</dbReference>
<evidence type="ECO:0000259" key="2">
    <source>
        <dbReference type="Pfam" id="PF01411"/>
    </source>
</evidence>